<evidence type="ECO:0000256" key="1">
    <source>
        <dbReference type="ARBA" id="ARBA00023125"/>
    </source>
</evidence>
<dbReference type="GO" id="GO:0003677">
    <property type="term" value="F:DNA binding"/>
    <property type="evidence" value="ECO:0007669"/>
    <property type="project" value="UniProtKB-UniRule"/>
</dbReference>
<feature type="region of interest" description="Disordered" evidence="6">
    <location>
        <begin position="435"/>
        <end position="474"/>
    </location>
</feature>
<feature type="compositionally biased region" description="Basic residues" evidence="6">
    <location>
        <begin position="381"/>
        <end position="394"/>
    </location>
</feature>
<gene>
    <name evidence="8" type="ORF">FBUS_04645</name>
</gene>
<keyword evidence="5" id="KW-0175">Coiled coil</keyword>
<evidence type="ECO:0000256" key="5">
    <source>
        <dbReference type="SAM" id="Coils"/>
    </source>
</evidence>
<feature type="DNA-binding region" description="Homeobox" evidence="4">
    <location>
        <begin position="474"/>
        <end position="527"/>
    </location>
</feature>
<feature type="compositionally biased region" description="Low complexity" evidence="6">
    <location>
        <begin position="453"/>
        <end position="464"/>
    </location>
</feature>
<comment type="caution">
    <text evidence="8">The sequence shown here is derived from an EMBL/GenBank/DDBJ whole genome shotgun (WGS) entry which is preliminary data.</text>
</comment>
<name>A0A8E0RMM1_9TREM</name>
<accession>A0A8E0RMM1</accession>
<dbReference type="PROSITE" id="PS50071">
    <property type="entry name" value="HOMEOBOX_2"/>
    <property type="match status" value="1"/>
</dbReference>
<feature type="coiled-coil region" evidence="5">
    <location>
        <begin position="532"/>
        <end position="559"/>
    </location>
</feature>
<evidence type="ECO:0000256" key="2">
    <source>
        <dbReference type="ARBA" id="ARBA00023155"/>
    </source>
</evidence>
<evidence type="ECO:0000313" key="9">
    <source>
        <dbReference type="Proteomes" id="UP000728185"/>
    </source>
</evidence>
<feature type="domain" description="Homeobox" evidence="7">
    <location>
        <begin position="472"/>
        <end position="526"/>
    </location>
</feature>
<feature type="region of interest" description="Disordered" evidence="6">
    <location>
        <begin position="375"/>
        <end position="402"/>
    </location>
</feature>
<dbReference type="InterPro" id="IPR008422">
    <property type="entry name" value="KN_HD"/>
</dbReference>
<organism evidence="8 9">
    <name type="scientific">Fasciolopsis buskii</name>
    <dbReference type="NCBI Taxonomy" id="27845"/>
    <lineage>
        <taxon>Eukaryota</taxon>
        <taxon>Metazoa</taxon>
        <taxon>Spiralia</taxon>
        <taxon>Lophotrochozoa</taxon>
        <taxon>Platyhelminthes</taxon>
        <taxon>Trematoda</taxon>
        <taxon>Digenea</taxon>
        <taxon>Plagiorchiida</taxon>
        <taxon>Echinostomata</taxon>
        <taxon>Echinostomatoidea</taxon>
        <taxon>Fasciolidae</taxon>
        <taxon>Fasciolopsis</taxon>
    </lineage>
</organism>
<evidence type="ECO:0000256" key="6">
    <source>
        <dbReference type="SAM" id="MobiDB-lite"/>
    </source>
</evidence>
<dbReference type="AlphaFoldDB" id="A0A8E0RMM1"/>
<evidence type="ECO:0000259" key="7">
    <source>
        <dbReference type="PROSITE" id="PS50071"/>
    </source>
</evidence>
<feature type="compositionally biased region" description="Basic and acidic residues" evidence="6">
    <location>
        <begin position="441"/>
        <end position="450"/>
    </location>
</feature>
<evidence type="ECO:0000256" key="4">
    <source>
        <dbReference type="PROSITE-ProRule" id="PRU00108"/>
    </source>
</evidence>
<sequence>MHKRESHRNVAAPCTLSELLDDDPTLDQDSGYASFCGFNDSDNTNVPVQYRTTTSVTDQLSIHGRHSSPVGLCKPEQTDSESDCFGEVLNADTERQRDDVLCTPKYETTAAVASIIDQHDYQTPQSTELLDISDENHCGTPVFPPPAENDQSSSENSPPVLESYNMNASTAAQRIGNQNAFSSTVADSIANSSKGGVPVSRQSFNNAIATPSVIPTYTGLGYIQGMTTGYWQQPPAFAQTPHPIPQVNCTMPLPAPNTYSPCFGLNDSAPTIQAPWPWMLAVGQRFCAYPTSFGEMGHITDSNLTPTLPMTVVQPPMTTVGSHIDEASYDDAQMRATVDNGLKSAFHVVPKEPEHFQGSVNLTSGTASNVSREILPGRSTSKSRIRTSNRHARNQTRNLSDVVDSMKNDSLDFPELNVFPKTVIPTRLASSELAWASSGADDDRSDRSDLESQEQQASSSSSRVHSTHSRPLNRNALRQMKQWYEAHIDRPYPTMEEKVQLAKIGGIKISQVNSWFANQRTRSSNTRPKKKLQRLHLRLKDMSLELERLTQGIVSAENLEVQLCKIIDEYLT</sequence>
<dbReference type="CDD" id="cd00086">
    <property type="entry name" value="homeodomain"/>
    <property type="match status" value="1"/>
</dbReference>
<keyword evidence="9" id="KW-1185">Reference proteome</keyword>
<dbReference type="InterPro" id="IPR001356">
    <property type="entry name" value="HD"/>
</dbReference>
<comment type="subcellular location">
    <subcellularLocation>
        <location evidence="4">Nucleus</location>
    </subcellularLocation>
</comment>
<dbReference type="PANTHER" id="PTHR11850">
    <property type="entry name" value="HOMEOBOX PROTEIN TRANSCRIPTION FACTORS"/>
    <property type="match status" value="1"/>
</dbReference>
<evidence type="ECO:0000313" key="8">
    <source>
        <dbReference type="EMBL" id="KAA0184304.1"/>
    </source>
</evidence>
<protein>
    <recommendedName>
        <fullName evidence="7">Homeobox domain-containing protein</fullName>
    </recommendedName>
</protein>
<reference evidence="8" key="1">
    <citation type="submission" date="2019-05" db="EMBL/GenBank/DDBJ databases">
        <title>Annotation for the trematode Fasciolopsis buski.</title>
        <authorList>
            <person name="Choi Y.-J."/>
        </authorList>
    </citation>
    <scope>NUCLEOTIDE SEQUENCE</scope>
    <source>
        <strain evidence="8">HT</strain>
        <tissue evidence="8">Whole worm</tissue>
    </source>
</reference>
<proteinExistence type="predicted"/>
<dbReference type="GO" id="GO:0005634">
    <property type="term" value="C:nucleus"/>
    <property type="evidence" value="ECO:0007669"/>
    <property type="project" value="UniProtKB-SubCell"/>
</dbReference>
<dbReference type="EMBL" id="LUCM01011192">
    <property type="protein sequence ID" value="KAA0184304.1"/>
    <property type="molecule type" value="Genomic_DNA"/>
</dbReference>
<dbReference type="Gene3D" id="1.10.10.60">
    <property type="entry name" value="Homeodomain-like"/>
    <property type="match status" value="1"/>
</dbReference>
<dbReference type="InterPro" id="IPR050224">
    <property type="entry name" value="TALE_homeobox"/>
</dbReference>
<evidence type="ECO:0000256" key="3">
    <source>
        <dbReference type="ARBA" id="ARBA00023242"/>
    </source>
</evidence>
<dbReference type="GO" id="GO:0006355">
    <property type="term" value="P:regulation of DNA-templated transcription"/>
    <property type="evidence" value="ECO:0007669"/>
    <property type="project" value="InterPro"/>
</dbReference>
<keyword evidence="2 4" id="KW-0371">Homeobox</keyword>
<dbReference type="Proteomes" id="UP000728185">
    <property type="component" value="Unassembled WGS sequence"/>
</dbReference>
<keyword evidence="3 4" id="KW-0539">Nucleus</keyword>
<dbReference type="InterPro" id="IPR009057">
    <property type="entry name" value="Homeodomain-like_sf"/>
</dbReference>
<keyword evidence="1 4" id="KW-0238">DNA-binding</keyword>
<dbReference type="OrthoDB" id="4187154at2759"/>
<feature type="region of interest" description="Disordered" evidence="6">
    <location>
        <begin position="134"/>
        <end position="162"/>
    </location>
</feature>
<dbReference type="SUPFAM" id="SSF46689">
    <property type="entry name" value="Homeodomain-like"/>
    <property type="match status" value="1"/>
</dbReference>
<dbReference type="Pfam" id="PF05920">
    <property type="entry name" value="Homeobox_KN"/>
    <property type="match status" value="1"/>
</dbReference>
<dbReference type="SMART" id="SM00389">
    <property type="entry name" value="HOX"/>
    <property type="match status" value="1"/>
</dbReference>